<name>A0ABU5TCI5_9CYAN</name>
<evidence type="ECO:0000313" key="4">
    <source>
        <dbReference type="Proteomes" id="UP001301388"/>
    </source>
</evidence>
<comment type="caution">
    <text evidence="3">The sequence shown here is derived from an EMBL/GenBank/DDBJ whole genome shotgun (WGS) entry which is preliminary data.</text>
</comment>
<feature type="domain" description="CHAT" evidence="2">
    <location>
        <begin position="765"/>
        <end position="1055"/>
    </location>
</feature>
<dbReference type="InterPro" id="IPR027417">
    <property type="entry name" value="P-loop_NTPase"/>
</dbReference>
<evidence type="ECO:0000256" key="1">
    <source>
        <dbReference type="SAM" id="Coils"/>
    </source>
</evidence>
<accession>A0ABU5TCI5</accession>
<feature type="coiled-coil region" evidence="1">
    <location>
        <begin position="556"/>
        <end position="654"/>
    </location>
</feature>
<keyword evidence="1" id="KW-0175">Coiled coil</keyword>
<dbReference type="RefSeq" id="WP_323258849.1">
    <property type="nucleotide sequence ID" value="NZ_JAYGIE010000001.1"/>
</dbReference>
<gene>
    <name evidence="3" type="ORF">VB774_00025</name>
</gene>
<organism evidence="3 4">
    <name type="scientific">Pseudanabaena galeata UHCC 0370</name>
    <dbReference type="NCBI Taxonomy" id="3110310"/>
    <lineage>
        <taxon>Bacteria</taxon>
        <taxon>Bacillati</taxon>
        <taxon>Cyanobacteriota</taxon>
        <taxon>Cyanophyceae</taxon>
        <taxon>Pseudanabaenales</taxon>
        <taxon>Pseudanabaenaceae</taxon>
        <taxon>Pseudanabaena</taxon>
    </lineage>
</organism>
<keyword evidence="4" id="KW-1185">Reference proteome</keyword>
<dbReference type="InterPro" id="IPR024983">
    <property type="entry name" value="CHAT_dom"/>
</dbReference>
<dbReference type="Proteomes" id="UP001301388">
    <property type="component" value="Unassembled WGS sequence"/>
</dbReference>
<reference evidence="3 4" key="1">
    <citation type="submission" date="2023-12" db="EMBL/GenBank/DDBJ databases">
        <title>Baltic Sea Cyanobacteria.</title>
        <authorList>
            <person name="Delbaje E."/>
            <person name="Fewer D.P."/>
            <person name="Shishido T.K."/>
        </authorList>
    </citation>
    <scope>NUCLEOTIDE SEQUENCE [LARGE SCALE GENOMIC DNA]</scope>
    <source>
        <strain evidence="3 4">UHCC 0370</strain>
    </source>
</reference>
<evidence type="ECO:0000313" key="3">
    <source>
        <dbReference type="EMBL" id="MEA5475994.1"/>
    </source>
</evidence>
<protein>
    <submittedName>
        <fullName evidence="3">CHAT domain-containing protein</fullName>
    </submittedName>
</protein>
<sequence>MSTTSSNFQYQVGGSLPIDNTAYVERQCDRELLERLKNSEYCFVFNSRQMGKSSLRVRTMQRLQLEGFVCAVIDPQTRGTTLREDQWYAGTIKRLIGDLHLEAAIDFPKWWKELDAQSISVVERFDYFIEQVLLPNIPNKIAIFIEEVDNLLSLKFDTDGFFILIRSLYERRAEKPEYQRLTFAFLGVATPADLIRGKGSSAFNIGHAVEMSGFTLQEAEPLARGLGDRVSDPQAVLAAILNWTGGQPFLTQKLLTLIAAESDAGQILPDEFVSAITYEKVIENWEAQDIPAHLKTIRDRILQSDEGGRGRLLGLYQQVLDGDPPQPPLGKGGEEILLEIPLEGGESAKPPFARGVGGISSGIIADESYDQMQLRLTGLVVKRDGRLIVYNQIYGAVFNQAWVSRALGDLRPSFYGSAFQAWQESDEQKESFLLRGQALVDAEAWAKGKRLSDEDDQFLRDSREVEKQAIALSLESELLAREAAEQANLILAEAEREARESAEESNRLLIEAEKKAAKKIKSGSIILAFTLGAALLIAILAERFVRSSTQRAEIADQQAERTIQQAAQAIRSANTQKQEEEKKVSLAQSQLDLKNREVAEAVKNLATVDRESKEKLDKATQDLSQALQEQQQAQKAVEEQRNKSQAEAQKIQLEIVKKATEFSKLSVEFARIQNQKGLAERAIIESVGDALARIERETGQRPAIIYISFVNSGSNSKANNTLGILMITAQDQISEQISIKEEDLVKTIDNFRSSLQDSVSSDYLEPAQKLYKILISPIKSQLQKQKIDNLVFITDSPSLRAVPLAALHDGERFLVEAYSVGVMPGLTLTDTRHTNLKNANVLAVGLSKTRDGLRGLSELEDELTNIQVASKERVDLLLNEDFTLENFKSRRQKNFFQVVHIASQGQYIESRQESFFLMWDRKVNQNQLKDLSLEQPPTELLVLNIGQAIVENKEENGIITKYGLAGNAIQLGVKSVMASFWYTDLRSTVDLMAEFYKYLKTAPTKSEALRQAQISMLRNNLKEKQTINFRLNLKPSNPNDFSHPYYWAGFTIIGNPW</sequence>
<dbReference type="SUPFAM" id="SSF52540">
    <property type="entry name" value="P-loop containing nucleoside triphosphate hydrolases"/>
    <property type="match status" value="1"/>
</dbReference>
<dbReference type="Gene3D" id="3.40.50.300">
    <property type="entry name" value="P-loop containing nucleotide triphosphate hydrolases"/>
    <property type="match status" value="1"/>
</dbReference>
<dbReference type="Pfam" id="PF12770">
    <property type="entry name" value="CHAT"/>
    <property type="match status" value="1"/>
</dbReference>
<proteinExistence type="predicted"/>
<dbReference type="EMBL" id="JAYGIE010000001">
    <property type="protein sequence ID" value="MEA5475994.1"/>
    <property type="molecule type" value="Genomic_DNA"/>
</dbReference>
<feature type="coiled-coil region" evidence="1">
    <location>
        <begin position="484"/>
        <end position="515"/>
    </location>
</feature>
<dbReference type="Pfam" id="PF14516">
    <property type="entry name" value="AAA_35"/>
    <property type="match status" value="1"/>
</dbReference>
<evidence type="ECO:0000259" key="2">
    <source>
        <dbReference type="Pfam" id="PF12770"/>
    </source>
</evidence>